<feature type="compositionally biased region" description="Low complexity" evidence="4">
    <location>
        <begin position="97"/>
        <end position="107"/>
    </location>
</feature>
<keyword evidence="7" id="KW-1185">Reference proteome</keyword>
<dbReference type="Pfam" id="PF05377">
    <property type="entry name" value="FlaC_arch"/>
    <property type="match status" value="1"/>
</dbReference>
<sequence length="417" mass="44460">MDLTLSNLRELFQNLLGNTGGRRGREREQVRKNRAQQQEAFGDDPAGQGFPGDPGAQVGGQGTGQMQAGQQGPQGGQQQGPGQGTGQPGAEAVTQSADAGAGAQQGDAAGGAGETGGQATASIDRDRPDADELDDDEVVDDLYHRIETLEEELERNGNRLGSIRDAQESVSDDIEEVNDTVRRLLGVYDRLTEQVNPFTGAGEEAEGFGVFGENHEEGEGFGLDRQTTTAGDASVSFEDLREAVDAANGGGEPRRIPFEDELDDDSDEEADGFDDPPTSDDDTSDSAVEVQATEAVDEETPDSSGDGADGESDADVTLSSLADTYAADILVFEWLTEMVRTGGPSATLRAISYYHEIGWIDDEVRAHLEAVLSGPDLDIHVDPERTPEELTAEDHADSYEYIMKLQEVHEVSAEVNP</sequence>
<comment type="subcellular location">
    <subcellularLocation>
        <location evidence="1">Archaeal flagellum</location>
    </subcellularLocation>
</comment>
<dbReference type="GO" id="GO:0097589">
    <property type="term" value="C:archaeal-type flagellum"/>
    <property type="evidence" value="ECO:0007669"/>
    <property type="project" value="UniProtKB-SubCell"/>
</dbReference>
<organism evidence="6 7">
    <name type="scientific">Halovivax cerinus</name>
    <dbReference type="NCBI Taxonomy" id="1487865"/>
    <lineage>
        <taxon>Archaea</taxon>
        <taxon>Methanobacteriati</taxon>
        <taxon>Methanobacteriota</taxon>
        <taxon>Stenosarchaea group</taxon>
        <taxon>Halobacteria</taxon>
        <taxon>Halobacteriales</taxon>
        <taxon>Natrialbaceae</taxon>
        <taxon>Halovivax</taxon>
    </lineage>
</organism>
<dbReference type="AlphaFoldDB" id="A0ABD5NTW0"/>
<feature type="domain" description="Archaeal flagella protein FlaD/E" evidence="5">
    <location>
        <begin position="315"/>
        <end position="406"/>
    </location>
</feature>
<dbReference type="InterPro" id="IPR052494">
    <property type="entry name" value="Flagella_assembly_related"/>
</dbReference>
<feature type="coiled-coil region" evidence="3">
    <location>
        <begin position="139"/>
        <end position="194"/>
    </location>
</feature>
<evidence type="ECO:0000256" key="1">
    <source>
        <dbReference type="ARBA" id="ARBA00004618"/>
    </source>
</evidence>
<evidence type="ECO:0000313" key="6">
    <source>
        <dbReference type="EMBL" id="MFC3960175.1"/>
    </source>
</evidence>
<evidence type="ECO:0000256" key="2">
    <source>
        <dbReference type="ARBA" id="ARBA00022440"/>
    </source>
</evidence>
<accession>A0ABD5NTW0</accession>
<evidence type="ECO:0000313" key="7">
    <source>
        <dbReference type="Proteomes" id="UP001595846"/>
    </source>
</evidence>
<dbReference type="EMBL" id="JBHSAQ010000016">
    <property type="protein sequence ID" value="MFC3960175.1"/>
    <property type="molecule type" value="Genomic_DNA"/>
</dbReference>
<dbReference type="GeneID" id="73901537"/>
<dbReference type="Proteomes" id="UP001595846">
    <property type="component" value="Unassembled WGS sequence"/>
</dbReference>
<dbReference type="InterPro" id="IPR006752">
    <property type="entry name" value="Arch_fla_DE"/>
</dbReference>
<dbReference type="Pfam" id="PF04659">
    <property type="entry name" value="Arch_fla_DE"/>
    <property type="match status" value="1"/>
</dbReference>
<feature type="region of interest" description="Disordered" evidence="4">
    <location>
        <begin position="16"/>
        <end position="139"/>
    </location>
</feature>
<feature type="compositionally biased region" description="Gly residues" evidence="4">
    <location>
        <begin position="72"/>
        <end position="87"/>
    </location>
</feature>
<keyword evidence="6" id="KW-0969">Cilium</keyword>
<keyword evidence="6" id="KW-0282">Flagellum</keyword>
<reference evidence="6 7" key="1">
    <citation type="journal article" date="2019" name="Int. J. Syst. Evol. Microbiol.">
        <title>The Global Catalogue of Microorganisms (GCM) 10K type strain sequencing project: providing services to taxonomists for standard genome sequencing and annotation.</title>
        <authorList>
            <consortium name="The Broad Institute Genomics Platform"/>
            <consortium name="The Broad Institute Genome Sequencing Center for Infectious Disease"/>
            <person name="Wu L."/>
            <person name="Ma J."/>
        </authorList>
    </citation>
    <scope>NUCLEOTIDE SEQUENCE [LARGE SCALE GENOMIC DNA]</scope>
    <source>
        <strain evidence="6 7">IBRC-M 10256</strain>
    </source>
</reference>
<feature type="region of interest" description="Disordered" evidence="4">
    <location>
        <begin position="245"/>
        <end position="314"/>
    </location>
</feature>
<feature type="region of interest" description="Disordered" evidence="4">
    <location>
        <begin position="212"/>
        <end position="231"/>
    </location>
</feature>
<dbReference type="PANTHER" id="PTHR40698">
    <property type="entry name" value="FLAGELLA-RELATED PROTEIN E-RELATED-RELATED"/>
    <property type="match status" value="1"/>
</dbReference>
<dbReference type="InterPro" id="IPR009205">
    <property type="entry name" value="FlaC_arc"/>
</dbReference>
<dbReference type="PANTHER" id="PTHR40698:SF2">
    <property type="entry name" value="FLAGELLA-RELATED PROTEIN C-RELATED"/>
    <property type="match status" value="1"/>
</dbReference>
<comment type="caution">
    <text evidence="6">The sequence shown here is derived from an EMBL/GenBank/DDBJ whole genome shotgun (WGS) entry which is preliminary data.</text>
</comment>
<feature type="compositionally biased region" description="Gly residues" evidence="4">
    <location>
        <begin position="49"/>
        <end position="63"/>
    </location>
</feature>
<proteinExistence type="predicted"/>
<name>A0ABD5NTW0_9EURY</name>
<keyword evidence="3" id="KW-0175">Coiled coil</keyword>
<feature type="compositionally biased region" description="Acidic residues" evidence="4">
    <location>
        <begin position="259"/>
        <end position="284"/>
    </location>
</feature>
<evidence type="ECO:0000256" key="3">
    <source>
        <dbReference type="SAM" id="Coils"/>
    </source>
</evidence>
<keyword evidence="2" id="KW-0974">Archaeal flagellum</keyword>
<gene>
    <name evidence="6" type="ORF">ACFOUR_17585</name>
</gene>
<protein>
    <submittedName>
        <fullName evidence="6">FlaD/FlaE family flagellar protein</fullName>
    </submittedName>
</protein>
<dbReference type="RefSeq" id="WP_256532454.1">
    <property type="nucleotide sequence ID" value="NZ_CP101824.1"/>
</dbReference>
<keyword evidence="6" id="KW-0966">Cell projection</keyword>
<evidence type="ECO:0000256" key="4">
    <source>
        <dbReference type="SAM" id="MobiDB-lite"/>
    </source>
</evidence>
<evidence type="ECO:0000259" key="5">
    <source>
        <dbReference type="Pfam" id="PF04659"/>
    </source>
</evidence>